<dbReference type="Pfam" id="PF09995">
    <property type="entry name" value="MPAB_Lcp_cat"/>
    <property type="match status" value="1"/>
</dbReference>
<sequence length="348" mass="39403">MPFTFRGQNLTAILGDPLNAANSLYGIMSAAEPQFMEDLRQHWKKHIRETPGVNGTAWRPALKAFSAIEGYWGNTYSDHRIAKVLYGPAHSVATQAVTGVGSSAQFLRDFEAARDEAFYVFFQGASVNQLAGVSFRATYYHKDVSSLFEQRPHSKLKTIVSRRVIETAQIMLRILYGNMNMGWGSLYSTRTLSTTLLLAQMHNSALGHYRSLNTGRQHCYNQSGVAFTLLTFAYVVAQAWVDKGYEYNEQRWYFFWKLLGSLLGVDTRLIADDHAEAATLWDLFFSQGECFGGMPAPYPTTLDANRIDDDLWNGYDVQPEANLLQWVPAFIVTQLRNSLRWGKYLIGR</sequence>
<dbReference type="GO" id="GO:0016491">
    <property type="term" value="F:oxidoreductase activity"/>
    <property type="evidence" value="ECO:0007669"/>
    <property type="project" value="InterPro"/>
</dbReference>
<dbReference type="InterPro" id="IPR018713">
    <property type="entry name" value="MPAB/Lcp_cat_dom"/>
</dbReference>
<dbReference type="Proteomes" id="UP000288758">
    <property type="component" value="Chromosome"/>
</dbReference>
<name>A0A410RIL8_CORCK</name>
<organism evidence="2 3">
    <name type="scientific">Corallococcus coralloides</name>
    <name type="common">Myxococcus coralloides</name>
    <dbReference type="NCBI Taxonomy" id="184914"/>
    <lineage>
        <taxon>Bacteria</taxon>
        <taxon>Pseudomonadati</taxon>
        <taxon>Myxococcota</taxon>
        <taxon>Myxococcia</taxon>
        <taxon>Myxococcales</taxon>
        <taxon>Cystobacterineae</taxon>
        <taxon>Myxococcaceae</taxon>
        <taxon>Corallococcus</taxon>
    </lineage>
</organism>
<dbReference type="RefSeq" id="WP_128794229.1">
    <property type="nucleotide sequence ID" value="NZ_CP034669.1"/>
</dbReference>
<evidence type="ECO:0000259" key="1">
    <source>
        <dbReference type="Pfam" id="PF09995"/>
    </source>
</evidence>
<accession>A0A410RIL8</accession>
<dbReference type="AlphaFoldDB" id="A0A410RIL8"/>
<evidence type="ECO:0000313" key="2">
    <source>
        <dbReference type="EMBL" id="QAT81781.1"/>
    </source>
</evidence>
<dbReference type="EMBL" id="CP034669">
    <property type="protein sequence ID" value="QAT81781.1"/>
    <property type="molecule type" value="Genomic_DNA"/>
</dbReference>
<reference evidence="2 3" key="1">
    <citation type="submission" date="2018-12" db="EMBL/GenBank/DDBJ databases">
        <title>Complete Genome Sequence of the Corallopyronin A producing Myxobacterium Corallococcus coralloides B035.</title>
        <authorList>
            <person name="Bouhired S.M."/>
            <person name="Rupp O."/>
            <person name="Blom J."/>
            <person name="Schaeberle T.F."/>
            <person name="Kehraus S."/>
            <person name="Schiefer A."/>
            <person name="Pfarr K."/>
            <person name="Goesmann A."/>
            <person name="Hoerauf A."/>
            <person name="Koenig G.M."/>
        </authorList>
    </citation>
    <scope>NUCLEOTIDE SEQUENCE [LARGE SCALE GENOMIC DNA]</scope>
    <source>
        <strain evidence="2 3">B035</strain>
    </source>
</reference>
<gene>
    <name evidence="2" type="ORF">EJ065_0172</name>
</gene>
<protein>
    <recommendedName>
        <fullName evidence="1">ER-bound oxygenase mpaB/mpaB'/Rubber oxygenase catalytic domain-containing protein</fullName>
    </recommendedName>
</protein>
<evidence type="ECO:0000313" key="3">
    <source>
        <dbReference type="Proteomes" id="UP000288758"/>
    </source>
</evidence>
<feature type="domain" description="ER-bound oxygenase mpaB/mpaB'/Rubber oxygenase catalytic" evidence="1">
    <location>
        <begin position="152"/>
        <end position="285"/>
    </location>
</feature>
<proteinExistence type="predicted"/>